<keyword evidence="9" id="KW-0234">DNA repair</keyword>
<gene>
    <name evidence="19" type="ORF">ILT43_01405</name>
</gene>
<dbReference type="PROSITE" id="PS00893">
    <property type="entry name" value="NUDIX_BOX"/>
    <property type="match status" value="1"/>
</dbReference>
<evidence type="ECO:0000256" key="15">
    <source>
        <dbReference type="ARBA" id="ARBA00041979"/>
    </source>
</evidence>
<reference evidence="19 20" key="1">
    <citation type="submission" date="2020-12" db="EMBL/GenBank/DDBJ databases">
        <title>Sphingomonas sp.</title>
        <authorList>
            <person name="Kim M.K."/>
        </authorList>
    </citation>
    <scope>NUCLEOTIDE SEQUENCE [LARGE SCALE GENOMIC DNA]</scope>
    <source>
        <strain evidence="19 20">BT552</strain>
    </source>
</reference>
<dbReference type="RefSeq" id="WP_204193477.1">
    <property type="nucleotide sequence ID" value="NZ_JAFEMC010000001.1"/>
</dbReference>
<comment type="caution">
    <text evidence="19">The sequence shown here is derived from an EMBL/GenBank/DDBJ whole genome shotgun (WGS) entry which is preliminary data.</text>
</comment>
<feature type="domain" description="Nudix hydrolase" evidence="18">
    <location>
        <begin position="5"/>
        <end position="134"/>
    </location>
</feature>
<keyword evidence="3" id="KW-0515">Mutator protein</keyword>
<protein>
    <recommendedName>
        <fullName evidence="13">8-oxo-dGTP diphosphatase</fullName>
        <ecNumber evidence="12">3.6.1.55</ecNumber>
    </recommendedName>
    <alternativeName>
        <fullName evidence="16">7,8-dihydro-8-oxoguanine-triphosphatase</fullName>
    </alternativeName>
    <alternativeName>
        <fullName evidence="15">Mutator protein MutT</fullName>
    </alternativeName>
    <alternativeName>
        <fullName evidence="14">dGTP pyrophosphohydrolase</fullName>
    </alternativeName>
</protein>
<dbReference type="PRINTS" id="PR00502">
    <property type="entry name" value="NUDIXFAMILY"/>
</dbReference>
<dbReference type="Gene3D" id="3.90.79.10">
    <property type="entry name" value="Nucleoside Triphosphate Pyrophosphohydrolase"/>
    <property type="match status" value="1"/>
</dbReference>
<keyword evidence="5" id="KW-0479">Metal-binding</keyword>
<evidence type="ECO:0000256" key="3">
    <source>
        <dbReference type="ARBA" id="ARBA00022457"/>
    </source>
</evidence>
<evidence type="ECO:0000256" key="5">
    <source>
        <dbReference type="ARBA" id="ARBA00022723"/>
    </source>
</evidence>
<comment type="catalytic activity">
    <reaction evidence="10">
        <text>8-oxo-dGTP + H2O = 8-oxo-dGMP + diphosphate + H(+)</text>
        <dbReference type="Rhea" id="RHEA:31575"/>
        <dbReference type="ChEBI" id="CHEBI:15377"/>
        <dbReference type="ChEBI" id="CHEBI:15378"/>
        <dbReference type="ChEBI" id="CHEBI:33019"/>
        <dbReference type="ChEBI" id="CHEBI:63224"/>
        <dbReference type="ChEBI" id="CHEBI:77896"/>
        <dbReference type="EC" id="3.6.1.55"/>
    </reaction>
</comment>
<evidence type="ECO:0000256" key="8">
    <source>
        <dbReference type="ARBA" id="ARBA00022842"/>
    </source>
</evidence>
<dbReference type="InterPro" id="IPR015797">
    <property type="entry name" value="NUDIX_hydrolase-like_dom_sf"/>
</dbReference>
<comment type="catalytic activity">
    <reaction evidence="11">
        <text>8-oxo-GTP + H2O = 8-oxo-GMP + diphosphate + H(+)</text>
        <dbReference type="Rhea" id="RHEA:67616"/>
        <dbReference type="ChEBI" id="CHEBI:15377"/>
        <dbReference type="ChEBI" id="CHEBI:15378"/>
        <dbReference type="ChEBI" id="CHEBI:33019"/>
        <dbReference type="ChEBI" id="CHEBI:143553"/>
        <dbReference type="ChEBI" id="CHEBI:145694"/>
    </reaction>
</comment>
<evidence type="ECO:0000256" key="4">
    <source>
        <dbReference type="ARBA" id="ARBA00022705"/>
    </source>
</evidence>
<evidence type="ECO:0000256" key="1">
    <source>
        <dbReference type="ARBA" id="ARBA00001946"/>
    </source>
</evidence>
<evidence type="ECO:0000256" key="16">
    <source>
        <dbReference type="ARBA" id="ARBA00042798"/>
    </source>
</evidence>
<name>A0ABS2D288_9SPHN</name>
<evidence type="ECO:0000256" key="6">
    <source>
        <dbReference type="ARBA" id="ARBA00022763"/>
    </source>
</evidence>
<evidence type="ECO:0000313" key="20">
    <source>
        <dbReference type="Proteomes" id="UP000763641"/>
    </source>
</evidence>
<dbReference type="PROSITE" id="PS51462">
    <property type="entry name" value="NUDIX"/>
    <property type="match status" value="1"/>
</dbReference>
<evidence type="ECO:0000256" key="2">
    <source>
        <dbReference type="ARBA" id="ARBA00005582"/>
    </source>
</evidence>
<keyword evidence="8" id="KW-0460">Magnesium</keyword>
<evidence type="ECO:0000256" key="11">
    <source>
        <dbReference type="ARBA" id="ARBA00036904"/>
    </source>
</evidence>
<evidence type="ECO:0000256" key="13">
    <source>
        <dbReference type="ARBA" id="ARBA00040794"/>
    </source>
</evidence>
<dbReference type="CDD" id="cd03425">
    <property type="entry name" value="NUDIX_MutT_NudA_like"/>
    <property type="match status" value="1"/>
</dbReference>
<proteinExistence type="inferred from homology"/>
<evidence type="ECO:0000256" key="9">
    <source>
        <dbReference type="ARBA" id="ARBA00023204"/>
    </source>
</evidence>
<evidence type="ECO:0000256" key="17">
    <source>
        <dbReference type="RuleBase" id="RU003476"/>
    </source>
</evidence>
<dbReference type="Proteomes" id="UP000763641">
    <property type="component" value="Unassembled WGS sequence"/>
</dbReference>
<keyword evidence="6" id="KW-0227">DNA damage</keyword>
<dbReference type="InterPro" id="IPR047127">
    <property type="entry name" value="MutT-like"/>
</dbReference>
<dbReference type="EMBL" id="JAFEMC010000001">
    <property type="protein sequence ID" value="MBM6575012.1"/>
    <property type="molecule type" value="Genomic_DNA"/>
</dbReference>
<evidence type="ECO:0000256" key="12">
    <source>
        <dbReference type="ARBA" id="ARBA00038905"/>
    </source>
</evidence>
<evidence type="ECO:0000256" key="14">
    <source>
        <dbReference type="ARBA" id="ARBA00041592"/>
    </source>
</evidence>
<comment type="cofactor">
    <cofactor evidence="1">
        <name>Mg(2+)</name>
        <dbReference type="ChEBI" id="CHEBI:18420"/>
    </cofactor>
</comment>
<keyword evidence="4" id="KW-0235">DNA replication</keyword>
<accession>A0ABS2D288</accession>
<dbReference type="Pfam" id="PF00293">
    <property type="entry name" value="NUDIX"/>
    <property type="match status" value="1"/>
</dbReference>
<evidence type="ECO:0000313" key="19">
    <source>
        <dbReference type="EMBL" id="MBM6575012.1"/>
    </source>
</evidence>
<dbReference type="PANTHER" id="PTHR47707">
    <property type="entry name" value="8-OXO-DGTP DIPHOSPHATASE"/>
    <property type="match status" value="1"/>
</dbReference>
<evidence type="ECO:0000259" key="18">
    <source>
        <dbReference type="PROSITE" id="PS51462"/>
    </source>
</evidence>
<dbReference type="InterPro" id="IPR020476">
    <property type="entry name" value="Nudix_hydrolase"/>
</dbReference>
<dbReference type="PANTHER" id="PTHR47707:SF1">
    <property type="entry name" value="NUDIX HYDROLASE FAMILY PROTEIN"/>
    <property type="match status" value="1"/>
</dbReference>
<sequence>MTGTILLPVVAAALIDPAGRVLMQQRPVEKAHGGLWEFPGGKIEPDESPEAALVRELREELGISVDVAAPTPVTFASVPADGGRHLLLLLYAVSGWTGEPRAIEASALRWGLPADLASLSMPPADIPLLAALSLSRALPVQNGQ</sequence>
<comment type="similarity">
    <text evidence="2 17">Belongs to the Nudix hydrolase family.</text>
</comment>
<keyword evidence="7 17" id="KW-0378">Hydrolase</keyword>
<evidence type="ECO:0000256" key="7">
    <source>
        <dbReference type="ARBA" id="ARBA00022801"/>
    </source>
</evidence>
<dbReference type="InterPro" id="IPR000086">
    <property type="entry name" value="NUDIX_hydrolase_dom"/>
</dbReference>
<dbReference type="EC" id="3.6.1.55" evidence="12"/>
<organism evidence="19 20">
    <name type="scientific">Sphingomonas longa</name>
    <dbReference type="NCBI Taxonomy" id="2778730"/>
    <lineage>
        <taxon>Bacteria</taxon>
        <taxon>Pseudomonadati</taxon>
        <taxon>Pseudomonadota</taxon>
        <taxon>Alphaproteobacteria</taxon>
        <taxon>Sphingomonadales</taxon>
        <taxon>Sphingomonadaceae</taxon>
        <taxon>Sphingomonas</taxon>
    </lineage>
</organism>
<keyword evidence="20" id="KW-1185">Reference proteome</keyword>
<evidence type="ECO:0000256" key="10">
    <source>
        <dbReference type="ARBA" id="ARBA00035861"/>
    </source>
</evidence>
<dbReference type="InterPro" id="IPR020084">
    <property type="entry name" value="NUDIX_hydrolase_CS"/>
</dbReference>
<dbReference type="SUPFAM" id="SSF55811">
    <property type="entry name" value="Nudix"/>
    <property type="match status" value="1"/>
</dbReference>